<evidence type="ECO:0000313" key="4">
    <source>
        <dbReference type="Proteomes" id="UP000193884"/>
    </source>
</evidence>
<sequence>MAKTKVTFKTVRIADNDWKILADYPDSEQREIKGFTSKADADDWINGDRKIAWLRSQGYAK</sequence>
<dbReference type="AlphaFoldDB" id="A0A1X3FJV1"/>
<dbReference type="OrthoDB" id="8244106at2"/>
<name>A0A1X3FJV1_9BRAD</name>
<dbReference type="Proteomes" id="UP000193553">
    <property type="component" value="Unassembled WGS sequence"/>
</dbReference>
<evidence type="ECO:0000313" key="3">
    <source>
        <dbReference type="Proteomes" id="UP000193553"/>
    </source>
</evidence>
<organism evidence="1 3">
    <name type="scientific">Bradyrhizobium canariense</name>
    <dbReference type="NCBI Taxonomy" id="255045"/>
    <lineage>
        <taxon>Bacteria</taxon>
        <taxon>Pseudomonadati</taxon>
        <taxon>Pseudomonadota</taxon>
        <taxon>Alphaproteobacteria</taxon>
        <taxon>Hyphomicrobiales</taxon>
        <taxon>Nitrobacteraceae</taxon>
        <taxon>Bradyrhizobium</taxon>
    </lineage>
</organism>
<accession>A0A1X3FJV1</accession>
<dbReference type="GeneID" id="66476666"/>
<reference evidence="3 4" key="1">
    <citation type="submission" date="2017-03" db="EMBL/GenBank/DDBJ databases">
        <title>Whole genome sequences of fourteen strains of Bradyrhizobium canariense and one strain of Bradyrhizobium japonicum isolated from Lupinus (Papilionoideae: Genisteae) species in Algeria.</title>
        <authorList>
            <person name="Crovadore J."/>
            <person name="Chekireb D."/>
            <person name="Brachmann A."/>
            <person name="Chablais R."/>
            <person name="Cochard B."/>
            <person name="Lefort F."/>
        </authorList>
    </citation>
    <scope>NUCLEOTIDE SEQUENCE [LARGE SCALE GENOMIC DNA]</scope>
    <source>
        <strain evidence="1 3">UBMA195</strain>
        <strain evidence="2 4">UBMAN05</strain>
    </source>
</reference>
<comment type="caution">
    <text evidence="1">The sequence shown here is derived from an EMBL/GenBank/DDBJ whole genome shotgun (WGS) entry which is preliminary data.</text>
</comment>
<protein>
    <submittedName>
        <fullName evidence="1">Uncharacterized protein</fullName>
    </submittedName>
</protein>
<dbReference type="EMBL" id="NAFK01000173">
    <property type="protein sequence ID" value="OSJ23709.1"/>
    <property type="molecule type" value="Genomic_DNA"/>
</dbReference>
<keyword evidence="4" id="KW-1185">Reference proteome</keyword>
<gene>
    <name evidence="2" type="ORF">BST63_28530</name>
    <name evidence="1" type="ORF">BSZ18_17265</name>
</gene>
<evidence type="ECO:0000313" key="1">
    <source>
        <dbReference type="EMBL" id="OSJ09743.1"/>
    </source>
</evidence>
<evidence type="ECO:0000313" key="2">
    <source>
        <dbReference type="EMBL" id="OSJ23709.1"/>
    </source>
</evidence>
<dbReference type="EMBL" id="NAFI01000173">
    <property type="protein sequence ID" value="OSJ09743.1"/>
    <property type="molecule type" value="Genomic_DNA"/>
</dbReference>
<dbReference type="RefSeq" id="WP_007591378.1">
    <property type="nucleotide sequence ID" value="NZ_JAFBBN010000001.1"/>
</dbReference>
<dbReference type="Proteomes" id="UP000193884">
    <property type="component" value="Unassembled WGS sequence"/>
</dbReference>
<proteinExistence type="predicted"/>